<sequence length="161" mass="17358">MSAVQFCASSNFLQPQFLLKVSESVIGMVILGLFRGALFQPGDPVVGDVDFAAWFGATTVGVGVVTLSLVVAYFVGHTPGKQERNFNAYAGIMYTVAGGWLVGRTRNAVDINPDYPETLRFVCGCLCLVVGLVFFLDAVLLFLGGKRNARNDDGEIGYNYD</sequence>
<keyword evidence="1" id="KW-0472">Membrane</keyword>
<reference evidence="2" key="1">
    <citation type="submission" date="2020-11" db="EMBL/GenBank/DDBJ databases">
        <authorList>
            <person name="Tran Van P."/>
        </authorList>
    </citation>
    <scope>NUCLEOTIDE SEQUENCE</scope>
</reference>
<evidence type="ECO:0000313" key="2">
    <source>
        <dbReference type="EMBL" id="CAD7283175.1"/>
    </source>
</evidence>
<dbReference type="Proteomes" id="UP000678499">
    <property type="component" value="Unassembled WGS sequence"/>
</dbReference>
<dbReference type="EMBL" id="OA886996">
    <property type="protein sequence ID" value="CAD7283175.1"/>
    <property type="molecule type" value="Genomic_DNA"/>
</dbReference>
<dbReference type="AlphaFoldDB" id="A0A7R9BZ32"/>
<evidence type="ECO:0000256" key="1">
    <source>
        <dbReference type="SAM" id="Phobius"/>
    </source>
</evidence>
<keyword evidence="3" id="KW-1185">Reference proteome</keyword>
<proteinExistence type="predicted"/>
<evidence type="ECO:0000313" key="3">
    <source>
        <dbReference type="Proteomes" id="UP000678499"/>
    </source>
</evidence>
<evidence type="ECO:0008006" key="4">
    <source>
        <dbReference type="Google" id="ProtNLM"/>
    </source>
</evidence>
<keyword evidence="1" id="KW-0812">Transmembrane</keyword>
<feature type="transmembrane region" description="Helical" evidence="1">
    <location>
        <begin position="86"/>
        <end position="103"/>
    </location>
</feature>
<feature type="transmembrane region" description="Helical" evidence="1">
    <location>
        <begin position="21"/>
        <end position="39"/>
    </location>
</feature>
<feature type="transmembrane region" description="Helical" evidence="1">
    <location>
        <begin position="118"/>
        <end position="143"/>
    </location>
</feature>
<name>A0A7R9BZ32_9CRUS</name>
<protein>
    <recommendedName>
        <fullName evidence="4">MARVEL domain-containing protein</fullName>
    </recommendedName>
</protein>
<keyword evidence="1" id="KW-1133">Transmembrane helix</keyword>
<organism evidence="2">
    <name type="scientific">Notodromas monacha</name>
    <dbReference type="NCBI Taxonomy" id="399045"/>
    <lineage>
        <taxon>Eukaryota</taxon>
        <taxon>Metazoa</taxon>
        <taxon>Ecdysozoa</taxon>
        <taxon>Arthropoda</taxon>
        <taxon>Crustacea</taxon>
        <taxon>Oligostraca</taxon>
        <taxon>Ostracoda</taxon>
        <taxon>Podocopa</taxon>
        <taxon>Podocopida</taxon>
        <taxon>Cypridocopina</taxon>
        <taxon>Cypridoidea</taxon>
        <taxon>Cyprididae</taxon>
        <taxon>Notodromas</taxon>
    </lineage>
</organism>
<feature type="transmembrane region" description="Helical" evidence="1">
    <location>
        <begin position="51"/>
        <end position="74"/>
    </location>
</feature>
<dbReference type="EMBL" id="CAJPEX010004959">
    <property type="protein sequence ID" value="CAG0923327.1"/>
    <property type="molecule type" value="Genomic_DNA"/>
</dbReference>
<accession>A0A7R9BZ32</accession>
<gene>
    <name evidence="2" type="ORF">NMOB1V02_LOCUS10793</name>
</gene>